<keyword evidence="4" id="KW-0472">Membrane</keyword>
<dbReference type="InterPro" id="IPR011042">
    <property type="entry name" value="6-blade_b-propeller_TolB-like"/>
</dbReference>
<evidence type="ECO:0000259" key="6">
    <source>
        <dbReference type="Pfam" id="PF07589"/>
    </source>
</evidence>
<evidence type="ECO:0000256" key="4">
    <source>
        <dbReference type="ARBA" id="ARBA00023136"/>
    </source>
</evidence>
<comment type="similarity">
    <text evidence="2">Belongs to the YjiK family.</text>
</comment>
<accession>A0A1L1PJT6</accession>
<dbReference type="GO" id="GO:0005886">
    <property type="term" value="C:plasma membrane"/>
    <property type="evidence" value="ECO:0007669"/>
    <property type="project" value="UniProtKB-SubCell"/>
</dbReference>
<evidence type="ECO:0000256" key="5">
    <source>
        <dbReference type="SAM" id="SignalP"/>
    </source>
</evidence>
<evidence type="ECO:0000313" key="8">
    <source>
        <dbReference type="Proteomes" id="UP000028878"/>
    </source>
</evidence>
<proteinExistence type="inferred from homology"/>
<dbReference type="Pfam" id="PF06977">
    <property type="entry name" value="SdiA-regulated"/>
    <property type="match status" value="1"/>
</dbReference>
<keyword evidence="8" id="KW-1185">Reference proteome</keyword>
<dbReference type="Proteomes" id="UP000028878">
    <property type="component" value="Unassembled WGS sequence"/>
</dbReference>
<dbReference type="AlphaFoldDB" id="A0A1L1PJT6"/>
<keyword evidence="5" id="KW-0732">Signal</keyword>
<evidence type="ECO:0000256" key="1">
    <source>
        <dbReference type="ARBA" id="ARBA00004236"/>
    </source>
</evidence>
<comment type="subcellular location">
    <subcellularLocation>
        <location evidence="1">Cell membrane</location>
    </subcellularLocation>
</comment>
<feature type="chain" id="PRO_5009681554" evidence="5">
    <location>
        <begin position="28"/>
        <end position="298"/>
    </location>
</feature>
<dbReference type="CDD" id="cd09971">
    <property type="entry name" value="SdiA-regulated"/>
    <property type="match status" value="1"/>
</dbReference>
<dbReference type="InterPro" id="IPR009722">
    <property type="entry name" value="YjiK/CarP"/>
</dbReference>
<feature type="domain" description="Ice-binding protein C-terminal" evidence="6">
    <location>
        <begin position="270"/>
        <end position="295"/>
    </location>
</feature>
<dbReference type="Pfam" id="PF07589">
    <property type="entry name" value="PEP-CTERM"/>
    <property type="match status" value="1"/>
</dbReference>
<dbReference type="SUPFAM" id="SSF63829">
    <property type="entry name" value="Calcium-dependent phosphotriesterase"/>
    <property type="match status" value="1"/>
</dbReference>
<protein>
    <submittedName>
        <fullName evidence="7">SdiA-regulated domain protein</fullName>
    </submittedName>
</protein>
<evidence type="ECO:0000256" key="3">
    <source>
        <dbReference type="ARBA" id="ARBA00022475"/>
    </source>
</evidence>
<reference evidence="8" key="1">
    <citation type="submission" date="2014-02" db="EMBL/GenBank/DDBJ databases">
        <authorList>
            <person name="Gan H."/>
        </authorList>
    </citation>
    <scope>NUCLEOTIDE SEQUENCE [LARGE SCALE GENOMIC DNA]</scope>
    <source>
        <strain evidence="8">S1</strain>
    </source>
</reference>
<dbReference type="NCBIfam" id="TIGR02595">
    <property type="entry name" value="PEP_CTERM"/>
    <property type="match status" value="1"/>
</dbReference>
<evidence type="ECO:0000313" key="7">
    <source>
        <dbReference type="EMBL" id="CDN87207.1"/>
    </source>
</evidence>
<sequence precursor="true">MPSFSFQRVAAAIALLSASLAPVAAQAQALDLSRYTLTSSFALPGTASESSAITWNWDTNTLFVVGDEGDTITEVARDGTVIGSMSLSGFDDTEGLTYIGNGEFVIAEERIQDVYKLSYQSGGNASRGSLQSVSLGGTVGNEGIEGISFDRASGQFVTVKEKNPQGVQVGGINFANGTHTMSNLFTPNLGVADLSDVQVLSGFTGASFADNLLIYSQESQRLLEVTRTGQVLSSFAFTTISGIAEGVTIAADGTIFITDESPFVYILTAPVPEPETYAMLLAGLAAVAGVARRRRRNA</sequence>
<name>A0A1L1PJT6_HYDIT</name>
<dbReference type="RefSeq" id="WP_035621093.1">
    <property type="nucleotide sequence ID" value="NZ_CCAE010000009.1"/>
</dbReference>
<dbReference type="Gene3D" id="2.120.10.30">
    <property type="entry name" value="TolB, C-terminal domain"/>
    <property type="match status" value="1"/>
</dbReference>
<evidence type="ECO:0000256" key="2">
    <source>
        <dbReference type="ARBA" id="ARBA00009852"/>
    </source>
</evidence>
<gene>
    <name evidence="7" type="ORF">BN948_01626</name>
</gene>
<dbReference type="EMBL" id="CCAE010000009">
    <property type="protein sequence ID" value="CDN87207.1"/>
    <property type="molecule type" value="Genomic_DNA"/>
</dbReference>
<keyword evidence="3" id="KW-1003">Cell membrane</keyword>
<feature type="signal peptide" evidence="5">
    <location>
        <begin position="1"/>
        <end position="27"/>
    </location>
</feature>
<reference evidence="8" key="2">
    <citation type="submission" date="2014-11" db="EMBL/GenBank/DDBJ databases">
        <title>Draft genome sequence of Hydrogenophaga intermedia S1.</title>
        <authorList>
            <person name="Gan H.M."/>
            <person name="Chew T.H."/>
            <person name="Stolz A."/>
        </authorList>
    </citation>
    <scope>NUCLEOTIDE SEQUENCE [LARGE SCALE GENOMIC DNA]</scope>
    <source>
        <strain evidence="8">S1</strain>
    </source>
</reference>
<dbReference type="InterPro" id="IPR013424">
    <property type="entry name" value="Ice-binding_C"/>
</dbReference>
<organism evidence="7 8">
    <name type="scientific">Hydrogenophaga intermedia</name>
    <dbReference type="NCBI Taxonomy" id="65786"/>
    <lineage>
        <taxon>Bacteria</taxon>
        <taxon>Pseudomonadati</taxon>
        <taxon>Pseudomonadota</taxon>
        <taxon>Betaproteobacteria</taxon>
        <taxon>Burkholderiales</taxon>
        <taxon>Comamonadaceae</taxon>
        <taxon>Hydrogenophaga</taxon>
    </lineage>
</organism>